<dbReference type="InterPro" id="IPR027897">
    <property type="entry name" value="DUF4559"/>
</dbReference>
<organism evidence="1 2">
    <name type="scientific">Chanos chanos</name>
    <name type="common">Milkfish</name>
    <name type="synonym">Mugil chanos</name>
    <dbReference type="NCBI Taxonomy" id="29144"/>
    <lineage>
        <taxon>Eukaryota</taxon>
        <taxon>Metazoa</taxon>
        <taxon>Chordata</taxon>
        <taxon>Craniata</taxon>
        <taxon>Vertebrata</taxon>
        <taxon>Euteleostomi</taxon>
        <taxon>Actinopterygii</taxon>
        <taxon>Neopterygii</taxon>
        <taxon>Teleostei</taxon>
        <taxon>Ostariophysi</taxon>
        <taxon>Gonorynchiformes</taxon>
        <taxon>Chanidae</taxon>
        <taxon>Chanos</taxon>
    </lineage>
</organism>
<evidence type="ECO:0000313" key="2">
    <source>
        <dbReference type="RefSeq" id="XP_030634894.1"/>
    </source>
</evidence>
<dbReference type="Pfam" id="PF15112">
    <property type="entry name" value="DUF4559"/>
    <property type="match status" value="1"/>
</dbReference>
<dbReference type="PANTHER" id="PTHR35083">
    <property type="entry name" value="RGD1565685 PROTEIN"/>
    <property type="match status" value="1"/>
</dbReference>
<gene>
    <name evidence="2" type="primary">LOC115816063</name>
</gene>
<dbReference type="PANTHER" id="PTHR35083:SF3">
    <property type="entry name" value="SI:CH211-91P5.3"/>
    <property type="match status" value="1"/>
</dbReference>
<dbReference type="RefSeq" id="XP_030634894.1">
    <property type="nucleotide sequence ID" value="XM_030779034.1"/>
</dbReference>
<dbReference type="Proteomes" id="UP000504632">
    <property type="component" value="Chromosome 7"/>
</dbReference>
<protein>
    <submittedName>
        <fullName evidence="2">Uncharacterized protein CXorf38 homolog</fullName>
    </submittedName>
</protein>
<dbReference type="AlphaFoldDB" id="A0A6J2VT66"/>
<accession>A0A6J2VT66</accession>
<dbReference type="InParanoid" id="A0A6J2VT66"/>
<dbReference type="OrthoDB" id="9934809at2759"/>
<name>A0A6J2VT66_CHACN</name>
<reference evidence="2" key="1">
    <citation type="submission" date="2025-08" db="UniProtKB">
        <authorList>
            <consortium name="RefSeq"/>
        </authorList>
    </citation>
    <scope>IDENTIFICATION</scope>
</reference>
<dbReference type="GeneID" id="115816063"/>
<sequence>MRIMNRFADEGYRNWLKGNEGLRELRARLSSFLENETRNFHECLSVKINTVLHGKTCKANCDIKSWIPKPKKLPALCKVCVPWRDEILDNHSAKGGPIHWNNSVPRLWPTEKWEVAKVYMPRGHRSHNSFKDFDIAALLNLMICCNHFRTFIEAQYILKVMEVRNSVMHSPDNSISKEDLEEHLRKIRNLGQALEPYVPELSTLSEAIDEFSEITDMQPRTSFAILQSARVDSRQRPRTDGEIIRDAEKWALTEKIESIIQRFEDGQRAGLKEEILALDKFLLTSHDLIRHVRPQLKKLSDIAAHFENLYVESVTRHRQTYDELLEEAETSGLLEKISSVCQRFEAGQWTGLKKEIKDILWMPMELALFL</sequence>
<proteinExistence type="predicted"/>
<keyword evidence="1" id="KW-1185">Reference proteome</keyword>
<evidence type="ECO:0000313" key="1">
    <source>
        <dbReference type="Proteomes" id="UP000504632"/>
    </source>
</evidence>